<accession>A0A841GVA6</accession>
<feature type="chain" id="PRO_5032324278" evidence="1">
    <location>
        <begin position="28"/>
        <end position="58"/>
    </location>
</feature>
<comment type="caution">
    <text evidence="2">The sequence shown here is derived from an EMBL/GenBank/DDBJ whole genome shotgun (WGS) entry which is preliminary data.</text>
</comment>
<evidence type="ECO:0000313" key="2">
    <source>
        <dbReference type="EMBL" id="MBB6069578.1"/>
    </source>
</evidence>
<gene>
    <name evidence="2" type="ORF">HNQ61_001193</name>
</gene>
<evidence type="ECO:0000313" key="3">
    <source>
        <dbReference type="Proteomes" id="UP000582837"/>
    </source>
</evidence>
<dbReference type="Proteomes" id="UP000582837">
    <property type="component" value="Unassembled WGS sequence"/>
</dbReference>
<organism evidence="2 3">
    <name type="scientific">Longimicrobium terrae</name>
    <dbReference type="NCBI Taxonomy" id="1639882"/>
    <lineage>
        <taxon>Bacteria</taxon>
        <taxon>Pseudomonadati</taxon>
        <taxon>Gemmatimonadota</taxon>
        <taxon>Longimicrobiia</taxon>
        <taxon>Longimicrobiales</taxon>
        <taxon>Longimicrobiaceae</taxon>
        <taxon>Longimicrobium</taxon>
    </lineage>
</organism>
<feature type="signal peptide" evidence="1">
    <location>
        <begin position="1"/>
        <end position="27"/>
    </location>
</feature>
<dbReference type="AlphaFoldDB" id="A0A841GVA6"/>
<keyword evidence="1" id="KW-0732">Signal</keyword>
<sequence>MPAILRSRLLLLAFAALALGGSSLLYAQELKCYVETCVPTASGGESCVVKPIKCPQAT</sequence>
<dbReference type="EMBL" id="JACHIA010000002">
    <property type="protein sequence ID" value="MBB6069578.1"/>
    <property type="molecule type" value="Genomic_DNA"/>
</dbReference>
<protein>
    <submittedName>
        <fullName evidence="2">Uncharacterized protein</fullName>
    </submittedName>
</protein>
<keyword evidence="3" id="KW-1185">Reference proteome</keyword>
<proteinExistence type="predicted"/>
<reference evidence="2 3" key="1">
    <citation type="submission" date="2020-08" db="EMBL/GenBank/DDBJ databases">
        <title>Genomic Encyclopedia of Type Strains, Phase IV (KMG-IV): sequencing the most valuable type-strain genomes for metagenomic binning, comparative biology and taxonomic classification.</title>
        <authorList>
            <person name="Goeker M."/>
        </authorList>
    </citation>
    <scope>NUCLEOTIDE SEQUENCE [LARGE SCALE GENOMIC DNA]</scope>
    <source>
        <strain evidence="2 3">DSM 29007</strain>
    </source>
</reference>
<evidence type="ECO:0000256" key="1">
    <source>
        <dbReference type="SAM" id="SignalP"/>
    </source>
</evidence>
<dbReference type="RefSeq" id="WP_170037304.1">
    <property type="nucleotide sequence ID" value="NZ_JABDTL010000002.1"/>
</dbReference>
<name>A0A841GVA6_9BACT</name>